<dbReference type="PRINTS" id="PR00724">
    <property type="entry name" value="CRBOXYPTASEC"/>
</dbReference>
<accession>A0A369JFZ1</accession>
<feature type="compositionally biased region" description="Basic and acidic residues" evidence="7">
    <location>
        <begin position="352"/>
        <end position="361"/>
    </location>
</feature>
<feature type="domain" description="DUF7168" evidence="9">
    <location>
        <begin position="130"/>
        <end position="257"/>
    </location>
</feature>
<keyword evidence="11" id="KW-1185">Reference proteome</keyword>
<keyword evidence="4 6" id="KW-0378">Hydrolase</keyword>
<dbReference type="Pfam" id="PF00450">
    <property type="entry name" value="Peptidase_S10"/>
    <property type="match status" value="1"/>
</dbReference>
<comment type="caution">
    <text evidence="10">The sequence shown here is derived from an EMBL/GenBank/DDBJ whole genome shotgun (WGS) entry which is preliminary data.</text>
</comment>
<dbReference type="GO" id="GO:0004185">
    <property type="term" value="F:serine-type carboxypeptidase activity"/>
    <property type="evidence" value="ECO:0007669"/>
    <property type="project" value="UniProtKB-UniRule"/>
</dbReference>
<feature type="region of interest" description="Disordered" evidence="7">
    <location>
        <begin position="336"/>
        <end position="362"/>
    </location>
</feature>
<evidence type="ECO:0000313" key="10">
    <source>
        <dbReference type="EMBL" id="RDB19517.1"/>
    </source>
</evidence>
<evidence type="ECO:0000313" key="11">
    <source>
        <dbReference type="Proteomes" id="UP000076154"/>
    </source>
</evidence>
<dbReference type="AlphaFoldDB" id="A0A369JFZ1"/>
<dbReference type="GO" id="GO:0000324">
    <property type="term" value="C:fungal-type vacuole"/>
    <property type="evidence" value="ECO:0007669"/>
    <property type="project" value="TreeGrafter"/>
</dbReference>
<protein>
    <recommendedName>
        <fullName evidence="6">Carboxypeptidase</fullName>
        <ecNumber evidence="6">3.4.16.-</ecNumber>
    </recommendedName>
</protein>
<dbReference type="InterPro" id="IPR024498">
    <property type="entry name" value="DUF2786"/>
</dbReference>
<feature type="domain" description="DUF2786" evidence="8">
    <location>
        <begin position="72"/>
        <end position="111"/>
    </location>
</feature>
<evidence type="ECO:0000256" key="2">
    <source>
        <dbReference type="ARBA" id="ARBA00022645"/>
    </source>
</evidence>
<evidence type="ECO:0000256" key="4">
    <source>
        <dbReference type="ARBA" id="ARBA00022801"/>
    </source>
</evidence>
<dbReference type="InterPro" id="IPR055592">
    <property type="entry name" value="DUF7168"/>
</dbReference>
<keyword evidence="2 6" id="KW-0121">Carboxypeptidase</keyword>
<dbReference type="Pfam" id="PF23771">
    <property type="entry name" value="DUF7168"/>
    <property type="match status" value="1"/>
</dbReference>
<feature type="region of interest" description="Disordered" evidence="7">
    <location>
        <begin position="1"/>
        <end position="61"/>
    </location>
</feature>
<comment type="similarity">
    <text evidence="1 6">Belongs to the peptidase S10 family.</text>
</comment>
<name>A0A369JFZ1_HYPMA</name>
<dbReference type="PANTHER" id="PTHR11802">
    <property type="entry name" value="SERINE PROTEASE FAMILY S10 SERINE CARBOXYPEPTIDASE"/>
    <property type="match status" value="1"/>
</dbReference>
<dbReference type="EC" id="3.4.16.-" evidence="6"/>
<dbReference type="EMBL" id="LUEZ02000080">
    <property type="protein sequence ID" value="RDB19517.1"/>
    <property type="molecule type" value="Genomic_DNA"/>
</dbReference>
<dbReference type="InterPro" id="IPR029058">
    <property type="entry name" value="AB_hydrolase_fold"/>
</dbReference>
<evidence type="ECO:0000259" key="8">
    <source>
        <dbReference type="Pfam" id="PF10979"/>
    </source>
</evidence>
<dbReference type="PROSITE" id="PS00131">
    <property type="entry name" value="CARBOXYPEPT_SER_SER"/>
    <property type="match status" value="1"/>
</dbReference>
<dbReference type="Proteomes" id="UP000076154">
    <property type="component" value="Unassembled WGS sequence"/>
</dbReference>
<dbReference type="OrthoDB" id="443318at2759"/>
<gene>
    <name evidence="10" type="primary">cpyA_1</name>
    <name evidence="10" type="ORF">Hypma_013668</name>
</gene>
<keyword evidence="5" id="KW-0325">Glycoprotein</keyword>
<dbReference type="InParanoid" id="A0A369JFZ1"/>
<evidence type="ECO:0000256" key="3">
    <source>
        <dbReference type="ARBA" id="ARBA00022670"/>
    </source>
</evidence>
<dbReference type="InterPro" id="IPR001563">
    <property type="entry name" value="Peptidase_S10"/>
</dbReference>
<reference evidence="10" key="1">
    <citation type="submission" date="2018-04" db="EMBL/GenBank/DDBJ databases">
        <title>Whole genome sequencing of Hypsizygus marmoreus.</title>
        <authorList>
            <person name="Choi I.-G."/>
            <person name="Min B."/>
            <person name="Kim J.-G."/>
            <person name="Kim S."/>
            <person name="Oh Y.-L."/>
            <person name="Kong W.-S."/>
            <person name="Park H."/>
            <person name="Jeong J."/>
            <person name="Song E.-S."/>
        </authorList>
    </citation>
    <scope>NUCLEOTIDE SEQUENCE [LARGE SCALE GENOMIC DNA]</scope>
    <source>
        <strain evidence="10">51987-8</strain>
    </source>
</reference>
<feature type="compositionally biased region" description="Basic residues" evidence="7">
    <location>
        <begin position="26"/>
        <end position="42"/>
    </location>
</feature>
<evidence type="ECO:0000259" key="9">
    <source>
        <dbReference type="Pfam" id="PF23771"/>
    </source>
</evidence>
<organism evidence="10 11">
    <name type="scientific">Hypsizygus marmoreus</name>
    <name type="common">White beech mushroom</name>
    <name type="synonym">Agaricus marmoreus</name>
    <dbReference type="NCBI Taxonomy" id="39966"/>
    <lineage>
        <taxon>Eukaryota</taxon>
        <taxon>Fungi</taxon>
        <taxon>Dikarya</taxon>
        <taxon>Basidiomycota</taxon>
        <taxon>Agaricomycotina</taxon>
        <taxon>Agaricomycetes</taxon>
        <taxon>Agaricomycetidae</taxon>
        <taxon>Agaricales</taxon>
        <taxon>Tricholomatineae</taxon>
        <taxon>Lyophyllaceae</taxon>
        <taxon>Hypsizygus</taxon>
    </lineage>
</organism>
<dbReference type="STRING" id="39966.A0A369JFZ1"/>
<feature type="compositionally biased region" description="Acidic residues" evidence="7">
    <location>
        <begin position="12"/>
        <end position="21"/>
    </location>
</feature>
<dbReference type="Gene3D" id="3.40.50.1820">
    <property type="entry name" value="alpha/beta hydrolase"/>
    <property type="match status" value="1"/>
</dbReference>
<dbReference type="InterPro" id="IPR018202">
    <property type="entry name" value="Ser_caboxypep_ser_AS"/>
</dbReference>
<evidence type="ECO:0000256" key="7">
    <source>
        <dbReference type="SAM" id="MobiDB-lite"/>
    </source>
</evidence>
<dbReference type="SUPFAM" id="SSF53474">
    <property type="entry name" value="alpha/beta-Hydrolases"/>
    <property type="match status" value="1"/>
</dbReference>
<dbReference type="PANTHER" id="PTHR11802:SF452">
    <property type="entry name" value="CARBOXYPEPTIDASE"/>
    <property type="match status" value="1"/>
</dbReference>
<evidence type="ECO:0000256" key="1">
    <source>
        <dbReference type="ARBA" id="ARBA00009431"/>
    </source>
</evidence>
<dbReference type="Gene3D" id="1.10.287.410">
    <property type="match status" value="1"/>
</dbReference>
<sequence length="1129" mass="126045">MSGRKRRKFDASDDDSEDSDYDASPRKRQKSKSNKLKATKLPRKAEIVIRATDTSPDEAATQDRLKQIDTAVLEKIKKALALGHHEGTGEDEARRALRMATKLLDRHNVTQADIMSQESNEEKLKRAGTSIVSVKSTANPPVSVKAEEWVKKLAWAMNVFFDCQHYWTVFSSRVDWCFYGLAEQTVTAAHAFEMTYNLVLSWSMKPSIGTGIHRKNCYRVGVAHGLRKMASQEKDQEKKQTIHREQALLQSRKDAEQAEELARIERLKDPACPSEACAPPSKMEDSSSEDITVISERTGCRVKIEEVEDEDMVPRFNGFVDKEEIALLDLDSSDTAASSAGRDIPLNPACERSSHDDHVDFSDSELSDLSEVPDSFLFADLTHHDNESDDGSDIDAIISPPPATMVSQKSIPPLAEQYTENTADKDNNVDGQWSSVGQLIAFRDTSKAIGDAYLVSQGLKIKKRYSGTLRFKDKAAKELYYKGKEDAKRINRLRFTSRTSSFIVSKLNPKHEYHWFIIPFNVSRWSRSRPEATRLASDYGRRYTNLAQEARDLTSTCAVSTLAVALLQLASITMRAFTLLLVSCLSYATLPIAGSPTQVVLGGAETFKSPFRNAGFQPDLSGASDFLSDAKKAILRGKQNMQKWFHNGKEFIKQNGLLYELVTLAPFSEHQLRITEPNLCDSSVKQYSGYLDVAEDKHLFFWFFESRTSPADAPLVLWLNGGPGCSSSTGLLFELGPCSIADRGKNTTHNPYSWNSNTNIIFLDQPVNVGFSYADDGTTVNNSPVAGKDVYAFLELFLNRFPEYSKQPFHIAAESYGGTYAPNFANVIYQENKKLSLAPVPQLKHINLASVVLANGLTDPYIQLASVPDYVCNGPYPVYDDPDGPQCQALRAKIPTCQRLIKSCYQFDSRFTCMPATLYCNNLFAPLMRKSMCLSAHIPLTDITELGLNPYDVRRKCDKSKDGDLCYRQLEWVETWMNNPRNKAILGVSSERTFASCNMQVNQAFAMQGDGMRNSARLLPELVNDGIRLLVYAGNADMMCNFIGNGRWVEQLETKFNKEFEATKPVPWITTESASLAGEVRSAGGGGFTAGNVTFVTVYEAGHMVPYDKPEAALDLFNRWISDTPLTFN</sequence>
<keyword evidence="3 6" id="KW-0645">Protease</keyword>
<evidence type="ECO:0000256" key="5">
    <source>
        <dbReference type="ARBA" id="ARBA00023180"/>
    </source>
</evidence>
<dbReference type="Pfam" id="PF10979">
    <property type="entry name" value="DUF2786"/>
    <property type="match status" value="1"/>
</dbReference>
<dbReference type="GO" id="GO:0006508">
    <property type="term" value="P:proteolysis"/>
    <property type="evidence" value="ECO:0007669"/>
    <property type="project" value="UniProtKB-KW"/>
</dbReference>
<proteinExistence type="inferred from homology"/>
<evidence type="ECO:0000256" key="6">
    <source>
        <dbReference type="RuleBase" id="RU361156"/>
    </source>
</evidence>